<dbReference type="Gramene" id="OPUNC03G09370.1">
    <property type="protein sequence ID" value="OPUNC03G09370.1"/>
    <property type="gene ID" value="OPUNC03G09370"/>
</dbReference>
<feature type="compositionally biased region" description="Polar residues" evidence="1">
    <location>
        <begin position="146"/>
        <end position="155"/>
    </location>
</feature>
<proteinExistence type="predicted"/>
<evidence type="ECO:0000313" key="2">
    <source>
        <dbReference type="EnsemblPlants" id="OPUNC03G09370.1"/>
    </source>
</evidence>
<keyword evidence="3" id="KW-1185">Reference proteome</keyword>
<organism evidence="2">
    <name type="scientific">Oryza punctata</name>
    <name type="common">Red rice</name>
    <dbReference type="NCBI Taxonomy" id="4537"/>
    <lineage>
        <taxon>Eukaryota</taxon>
        <taxon>Viridiplantae</taxon>
        <taxon>Streptophyta</taxon>
        <taxon>Embryophyta</taxon>
        <taxon>Tracheophyta</taxon>
        <taxon>Spermatophyta</taxon>
        <taxon>Magnoliopsida</taxon>
        <taxon>Liliopsida</taxon>
        <taxon>Poales</taxon>
        <taxon>Poaceae</taxon>
        <taxon>BOP clade</taxon>
        <taxon>Oryzoideae</taxon>
        <taxon>Oryzeae</taxon>
        <taxon>Oryzinae</taxon>
        <taxon>Oryza</taxon>
    </lineage>
</organism>
<sequence length="166" mass="18452">MVGSFESARLDLGCLPYAHSPHLVALSSDFWRARPTKLFRVDPRVIPTLQNTKSSKSLRLSVESEDGPSGAAQFRVGTREVTPLPQLYSISLSVRLAGLRSIRPVHAAFSRWGTTRSNKKEPRSSVSTHRRVNSYLLSPCKLDTPDLNSDHNNSVHNDRGGEKTCR</sequence>
<evidence type="ECO:0000256" key="1">
    <source>
        <dbReference type="SAM" id="MobiDB-lite"/>
    </source>
</evidence>
<reference evidence="2" key="2">
    <citation type="submission" date="2018-05" db="EMBL/GenBank/DDBJ databases">
        <title>OpunRS2 (Oryza punctata Reference Sequence Version 2).</title>
        <authorList>
            <person name="Zhang J."/>
            <person name="Kudrna D."/>
            <person name="Lee S."/>
            <person name="Talag J."/>
            <person name="Welchert J."/>
            <person name="Wing R.A."/>
        </authorList>
    </citation>
    <scope>NUCLEOTIDE SEQUENCE [LARGE SCALE GENOMIC DNA]</scope>
</reference>
<dbReference type="EnsemblPlants" id="OPUNC03G09370.1">
    <property type="protein sequence ID" value="OPUNC03G09370.1"/>
    <property type="gene ID" value="OPUNC03G09370"/>
</dbReference>
<reference evidence="2" key="1">
    <citation type="submission" date="2015-04" db="UniProtKB">
        <authorList>
            <consortium name="EnsemblPlants"/>
        </authorList>
    </citation>
    <scope>IDENTIFICATION</scope>
</reference>
<dbReference type="AlphaFoldDB" id="A0A0E0KB06"/>
<feature type="region of interest" description="Disordered" evidence="1">
    <location>
        <begin position="142"/>
        <end position="166"/>
    </location>
</feature>
<accession>A0A0E0KB06</accession>
<evidence type="ECO:0000313" key="3">
    <source>
        <dbReference type="Proteomes" id="UP000026962"/>
    </source>
</evidence>
<feature type="compositionally biased region" description="Basic and acidic residues" evidence="1">
    <location>
        <begin position="156"/>
        <end position="166"/>
    </location>
</feature>
<protein>
    <submittedName>
        <fullName evidence="2">Uncharacterized protein</fullName>
    </submittedName>
</protein>
<dbReference type="HOGENOM" id="CLU_1605354_0_0_1"/>
<dbReference type="Proteomes" id="UP000026962">
    <property type="component" value="Chromosome 3"/>
</dbReference>
<name>A0A0E0KB06_ORYPU</name>